<dbReference type="Proteomes" id="UP000053825">
    <property type="component" value="Unassembled WGS sequence"/>
</dbReference>
<dbReference type="AlphaFoldDB" id="A0A0L7REK2"/>
<accession>A0A0L7REK2</accession>
<gene>
    <name evidence="1" type="ORF">WH47_09335</name>
</gene>
<protein>
    <submittedName>
        <fullName evidence="1">Uncharacterized protein</fullName>
    </submittedName>
</protein>
<sequence>MDLRRSESFLLQPKVAADSDREYFVAGMTKETYDECKRGIEQGELTRNYQSRRDTIRWKNKAIWST</sequence>
<evidence type="ECO:0000313" key="1">
    <source>
        <dbReference type="EMBL" id="KOC69377.1"/>
    </source>
</evidence>
<reference evidence="1 2" key="1">
    <citation type="submission" date="2015-07" db="EMBL/GenBank/DDBJ databases">
        <title>The genome of Habropoda laboriosa.</title>
        <authorList>
            <person name="Pan H."/>
            <person name="Kapheim K."/>
        </authorList>
    </citation>
    <scope>NUCLEOTIDE SEQUENCE [LARGE SCALE GENOMIC DNA]</scope>
    <source>
        <strain evidence="1">0110345459</strain>
    </source>
</reference>
<keyword evidence="2" id="KW-1185">Reference proteome</keyword>
<name>A0A0L7REK2_9HYME</name>
<proteinExistence type="predicted"/>
<dbReference type="EMBL" id="KQ414608">
    <property type="protein sequence ID" value="KOC69377.1"/>
    <property type="molecule type" value="Genomic_DNA"/>
</dbReference>
<organism evidence="1 2">
    <name type="scientific">Habropoda laboriosa</name>
    <dbReference type="NCBI Taxonomy" id="597456"/>
    <lineage>
        <taxon>Eukaryota</taxon>
        <taxon>Metazoa</taxon>
        <taxon>Ecdysozoa</taxon>
        <taxon>Arthropoda</taxon>
        <taxon>Hexapoda</taxon>
        <taxon>Insecta</taxon>
        <taxon>Pterygota</taxon>
        <taxon>Neoptera</taxon>
        <taxon>Endopterygota</taxon>
        <taxon>Hymenoptera</taxon>
        <taxon>Apocrita</taxon>
        <taxon>Aculeata</taxon>
        <taxon>Apoidea</taxon>
        <taxon>Anthophila</taxon>
        <taxon>Apidae</taxon>
        <taxon>Habropoda</taxon>
    </lineage>
</organism>
<evidence type="ECO:0000313" key="2">
    <source>
        <dbReference type="Proteomes" id="UP000053825"/>
    </source>
</evidence>